<sequence>MKNTTTIHPRRCLLDGRIDATTRYGYLELTFKQMAETADVSNALDHRLHYLRSTDNACAARALVWWAWENSDVHAGMASSVELSLFLPPSVNFLGSCLLRQTSCTHG</sequence>
<reference evidence="1" key="1">
    <citation type="journal article" date="2009" name="Plant Mol. Biol.">
        <title>Insights into corn genes derived from large-scale cDNA sequencing.</title>
        <authorList>
            <person name="Alexandrov N.N."/>
            <person name="Brover V.V."/>
            <person name="Freidin S."/>
            <person name="Troukhan M.E."/>
            <person name="Tatarinova T.V."/>
            <person name="Zhang H."/>
            <person name="Swaller T.J."/>
            <person name="Lu Y.P."/>
            <person name="Bouck J."/>
            <person name="Flavell R.B."/>
            <person name="Feldmann K.A."/>
        </authorList>
    </citation>
    <scope>NUCLEOTIDE SEQUENCE</scope>
</reference>
<dbReference type="AlphaFoldDB" id="B6UAE8"/>
<dbReference type="ExpressionAtlas" id="B6UAE8">
    <property type="expression patterns" value="baseline and differential"/>
</dbReference>
<accession>B6UAE8</accession>
<evidence type="ECO:0000313" key="1">
    <source>
        <dbReference type="EMBL" id="ACG46331.1"/>
    </source>
</evidence>
<proteinExistence type="evidence at transcript level"/>
<name>B6UAE8_MAIZE</name>
<protein>
    <submittedName>
        <fullName evidence="1">Uncharacterized protein</fullName>
    </submittedName>
</protein>
<dbReference type="EMBL" id="EU974213">
    <property type="protein sequence ID" value="ACG46331.1"/>
    <property type="molecule type" value="mRNA"/>
</dbReference>
<organism evidence="1">
    <name type="scientific">Zea mays</name>
    <name type="common">Maize</name>
    <dbReference type="NCBI Taxonomy" id="4577"/>
    <lineage>
        <taxon>Eukaryota</taxon>
        <taxon>Viridiplantae</taxon>
        <taxon>Streptophyta</taxon>
        <taxon>Embryophyta</taxon>
        <taxon>Tracheophyta</taxon>
        <taxon>Spermatophyta</taxon>
        <taxon>Magnoliopsida</taxon>
        <taxon>Liliopsida</taxon>
        <taxon>Poales</taxon>
        <taxon>Poaceae</taxon>
        <taxon>PACMAD clade</taxon>
        <taxon>Panicoideae</taxon>
        <taxon>Andropogonodae</taxon>
        <taxon>Andropogoneae</taxon>
        <taxon>Tripsacinae</taxon>
        <taxon>Zea</taxon>
    </lineage>
</organism>